<protein>
    <submittedName>
        <fullName evidence="3">Uncharacterized protein</fullName>
    </submittedName>
</protein>
<proteinExistence type="predicted"/>
<feature type="region of interest" description="Disordered" evidence="1">
    <location>
        <begin position="31"/>
        <end position="59"/>
    </location>
</feature>
<feature type="compositionally biased region" description="Polar residues" evidence="1">
    <location>
        <begin position="31"/>
        <end position="50"/>
    </location>
</feature>
<feature type="chain" id="PRO_5035734017" evidence="2">
    <location>
        <begin position="17"/>
        <end position="156"/>
    </location>
</feature>
<accession>A0A8S1BF91</accession>
<comment type="caution">
    <text evidence="3">The sequence shown here is derived from an EMBL/GenBank/DDBJ whole genome shotgun (WGS) entry which is preliminary data.</text>
</comment>
<organism evidence="3 4">
    <name type="scientific">Arctia plantaginis</name>
    <name type="common">Wood tiger moth</name>
    <name type="synonym">Phalaena plantaginis</name>
    <dbReference type="NCBI Taxonomy" id="874455"/>
    <lineage>
        <taxon>Eukaryota</taxon>
        <taxon>Metazoa</taxon>
        <taxon>Ecdysozoa</taxon>
        <taxon>Arthropoda</taxon>
        <taxon>Hexapoda</taxon>
        <taxon>Insecta</taxon>
        <taxon>Pterygota</taxon>
        <taxon>Neoptera</taxon>
        <taxon>Endopterygota</taxon>
        <taxon>Lepidoptera</taxon>
        <taxon>Glossata</taxon>
        <taxon>Ditrysia</taxon>
        <taxon>Noctuoidea</taxon>
        <taxon>Erebidae</taxon>
        <taxon>Arctiinae</taxon>
        <taxon>Arctia</taxon>
    </lineage>
</organism>
<evidence type="ECO:0000256" key="2">
    <source>
        <dbReference type="SAM" id="SignalP"/>
    </source>
</evidence>
<dbReference type="EMBL" id="CADEBC010000598">
    <property type="protein sequence ID" value="CAB3258502.1"/>
    <property type="molecule type" value="Genomic_DNA"/>
</dbReference>
<keyword evidence="2" id="KW-0732">Signal</keyword>
<name>A0A8S1BF91_ARCPL</name>
<reference evidence="3 4" key="1">
    <citation type="submission" date="2020-04" db="EMBL/GenBank/DDBJ databases">
        <authorList>
            <person name="Wallbank WR R."/>
            <person name="Pardo Diaz C."/>
            <person name="Kozak K."/>
            <person name="Martin S."/>
            <person name="Jiggins C."/>
            <person name="Moest M."/>
            <person name="Warren A I."/>
            <person name="Byers J.R.P. K."/>
            <person name="Montejo-Kovacevich G."/>
            <person name="Yen C E."/>
        </authorList>
    </citation>
    <scope>NUCLEOTIDE SEQUENCE [LARGE SCALE GENOMIC DNA]</scope>
</reference>
<keyword evidence="4" id="KW-1185">Reference proteome</keyword>
<evidence type="ECO:0000313" key="4">
    <source>
        <dbReference type="Proteomes" id="UP000494106"/>
    </source>
</evidence>
<gene>
    <name evidence="3" type="ORF">APLA_LOCUS16548</name>
</gene>
<evidence type="ECO:0000313" key="3">
    <source>
        <dbReference type="EMBL" id="CAB3258502.1"/>
    </source>
</evidence>
<dbReference type="AlphaFoldDB" id="A0A8S1BF91"/>
<evidence type="ECO:0000256" key="1">
    <source>
        <dbReference type="SAM" id="MobiDB-lite"/>
    </source>
</evidence>
<feature type="signal peptide" evidence="2">
    <location>
        <begin position="1"/>
        <end position="16"/>
    </location>
</feature>
<sequence length="156" mass="18191">MPIFLIWLLKIQILSGYKTLCMKNDSLSSDNGYNQNSPKYPQSSVSYISSDDNRSSVEKNMVQSEMNKVLYRKEHSGEYLPENMEGCKEHFKVGSEPLKSEPETNFVNIAKINLKLKPIFEDLNRYLIEDMTNTTYSPKTSYNFEDLKKRSFRSDF</sequence>
<dbReference type="Proteomes" id="UP000494106">
    <property type="component" value="Unassembled WGS sequence"/>
</dbReference>